<organism evidence="1 2">
    <name type="scientific">Monilinia laxa</name>
    <name type="common">Brown rot fungus</name>
    <name type="synonym">Sclerotinia laxa</name>
    <dbReference type="NCBI Taxonomy" id="61186"/>
    <lineage>
        <taxon>Eukaryota</taxon>
        <taxon>Fungi</taxon>
        <taxon>Dikarya</taxon>
        <taxon>Ascomycota</taxon>
        <taxon>Pezizomycotina</taxon>
        <taxon>Leotiomycetes</taxon>
        <taxon>Helotiales</taxon>
        <taxon>Sclerotiniaceae</taxon>
        <taxon>Monilinia</taxon>
    </lineage>
</organism>
<evidence type="ECO:0000313" key="1">
    <source>
        <dbReference type="EMBL" id="KAB8301578.1"/>
    </source>
</evidence>
<protein>
    <submittedName>
        <fullName evidence="1">Uncharacterized protein</fullName>
    </submittedName>
</protein>
<dbReference type="AlphaFoldDB" id="A0A5N6KDY9"/>
<sequence>MQILSMLRRKSFPLNCLPFPVHVPIGIYPIKTICIHSASHSNRKRPAPDATLLLYKQVLCDLIDPRSLNMDI</sequence>
<keyword evidence="2" id="KW-1185">Reference proteome</keyword>
<gene>
    <name evidence="1" type="ORF">EYC80_003422</name>
</gene>
<evidence type="ECO:0000313" key="2">
    <source>
        <dbReference type="Proteomes" id="UP000326757"/>
    </source>
</evidence>
<accession>A0A5N6KDY9</accession>
<dbReference type="Proteomes" id="UP000326757">
    <property type="component" value="Unassembled WGS sequence"/>
</dbReference>
<reference evidence="1 2" key="1">
    <citation type="submission" date="2019-06" db="EMBL/GenBank/DDBJ databases">
        <title>Genome Sequence of the Brown Rot Fungal Pathogen Monilinia laxa.</title>
        <authorList>
            <person name="De Miccolis Angelini R.M."/>
            <person name="Landi L."/>
            <person name="Abate D."/>
            <person name="Pollastro S."/>
            <person name="Romanazzi G."/>
            <person name="Faretra F."/>
        </authorList>
    </citation>
    <scope>NUCLEOTIDE SEQUENCE [LARGE SCALE GENOMIC DNA]</scope>
    <source>
        <strain evidence="1 2">Mlax316</strain>
    </source>
</reference>
<comment type="caution">
    <text evidence="1">The sequence shown here is derived from an EMBL/GenBank/DDBJ whole genome shotgun (WGS) entry which is preliminary data.</text>
</comment>
<name>A0A5N6KDY9_MONLA</name>
<proteinExistence type="predicted"/>
<dbReference type="EMBL" id="VIGI01000004">
    <property type="protein sequence ID" value="KAB8301578.1"/>
    <property type="molecule type" value="Genomic_DNA"/>
</dbReference>